<gene>
    <name evidence="1" type="ORF">EVA_02195</name>
</gene>
<reference evidence="1" key="1">
    <citation type="journal article" date="2012" name="PLoS ONE">
        <title>Gene sets for utilization of primary and secondary nutrition supplies in the distal gut of endangered iberian lynx.</title>
        <authorList>
            <person name="Alcaide M."/>
            <person name="Messina E."/>
            <person name="Richter M."/>
            <person name="Bargiela R."/>
            <person name="Peplies J."/>
            <person name="Huws S.A."/>
            <person name="Newbold C.J."/>
            <person name="Golyshin P.N."/>
            <person name="Simon M.A."/>
            <person name="Lopez G."/>
            <person name="Yakimov M.M."/>
            <person name="Ferrer M."/>
        </authorList>
    </citation>
    <scope>NUCLEOTIDE SEQUENCE</scope>
</reference>
<accession>J9GNK6</accession>
<protein>
    <submittedName>
        <fullName evidence="1">Uncharacterized protein</fullName>
    </submittedName>
</protein>
<dbReference type="EMBL" id="AMCI01000333">
    <property type="protein sequence ID" value="EJX09692.1"/>
    <property type="molecule type" value="Genomic_DNA"/>
</dbReference>
<organism evidence="1">
    <name type="scientific">gut metagenome</name>
    <dbReference type="NCBI Taxonomy" id="749906"/>
    <lineage>
        <taxon>unclassified sequences</taxon>
        <taxon>metagenomes</taxon>
        <taxon>organismal metagenomes</taxon>
    </lineage>
</organism>
<comment type="caution">
    <text evidence="1">The sequence shown here is derived from an EMBL/GenBank/DDBJ whole genome shotgun (WGS) entry which is preliminary data.</text>
</comment>
<name>J9GNK6_9ZZZZ</name>
<sequence>MVLDKLLVFRGIMFAGEAVGVLTIREKEHFDIQSLRQKHVDTAQTGTDAGVVTIVEYGDVVREAVEKTDLAFGKRSTRGRHDILDAALVHGDHVGVALHKETLVLLDDGMFGKVEPVEFVALAVDFRFGRVDVFRQLLVAPENTSTEGNDLAGDGVYGEDDTAVVAVDESPIVGLVAEASLKEVFGIETLSDGGIAHRLLSREGEAQLEFVDDVVAETTLAEVGHADGDTVGMVVEVVAEVVACPFVEHEHAFAHRGGAALLVGLFLLLHLDAVFFRQPFQRLGVGHLFMFHNEVDRIAALSAGKAFAELLGWGNDETWGLLVVEGTEPLVVDTGFA</sequence>
<proteinExistence type="predicted"/>
<dbReference type="AlphaFoldDB" id="J9GNK6"/>
<evidence type="ECO:0000313" key="1">
    <source>
        <dbReference type="EMBL" id="EJX09692.1"/>
    </source>
</evidence>